<evidence type="ECO:0000313" key="2">
    <source>
        <dbReference type="Proteomes" id="UP000092443"/>
    </source>
</evidence>
<protein>
    <submittedName>
        <fullName evidence="3">Kelch-like protein 17</fullName>
    </submittedName>
</protein>
<dbReference type="RefSeq" id="XP_037899681.1">
    <property type="nucleotide sequence ID" value="XM_038043753.1"/>
</dbReference>
<dbReference type="InterPro" id="IPR006652">
    <property type="entry name" value="Kelch_1"/>
</dbReference>
<name>A0A9C5ZIZ7_9MUSC</name>
<proteinExistence type="predicted"/>
<dbReference type="GeneID" id="119644222"/>
<dbReference type="Proteomes" id="UP000092443">
    <property type="component" value="Unplaced"/>
</dbReference>
<dbReference type="PANTHER" id="PTHR45632">
    <property type="entry name" value="LD33804P"/>
    <property type="match status" value="1"/>
</dbReference>
<dbReference type="KEGG" id="gfs:119644222"/>
<dbReference type="Gene3D" id="2.120.10.80">
    <property type="entry name" value="Kelch-type beta propeller"/>
    <property type="match status" value="1"/>
</dbReference>
<keyword evidence="2" id="KW-1185">Reference proteome</keyword>
<dbReference type="PANTHER" id="PTHR45632:SF17">
    <property type="entry name" value="KELCH-LIKE PROTEIN 31"/>
    <property type="match status" value="1"/>
</dbReference>
<reference evidence="3" key="1">
    <citation type="submission" date="2025-08" db="UniProtKB">
        <authorList>
            <consortium name="RefSeq"/>
        </authorList>
    </citation>
    <scope>IDENTIFICATION</scope>
    <source>
        <tissue evidence="3">Whole body pupa</tissue>
    </source>
</reference>
<accession>A0A9C5ZIZ7</accession>
<dbReference type="AlphaFoldDB" id="A0A9C5ZIZ7"/>
<dbReference type="InterPro" id="IPR015915">
    <property type="entry name" value="Kelch-typ_b-propeller"/>
</dbReference>
<evidence type="ECO:0000256" key="1">
    <source>
        <dbReference type="ARBA" id="ARBA00022441"/>
    </source>
</evidence>
<dbReference type="Pfam" id="PF01344">
    <property type="entry name" value="Kelch_1"/>
    <property type="match status" value="2"/>
</dbReference>
<keyword evidence="1" id="KW-0880">Kelch repeat</keyword>
<sequence>MSQIRLPLVSTEFLTNHIVAESLLIEDNKCNKIVMEALIYQLTTVIQLHEKCQTESKHRNESFHVFLVGAIRDDERRTKECQVYDISKNKLFFISSGGLNSGVCLKTAECYDPASRRWSYIAPMNNARHGFGICTYNDLIYVVGGYQTFTVESYNPSTNKWHLCQAISGTNEGLNRATVAENSIYSLAQVTNRNNALRRFDSRDGRWYNLNEMPGIPDP</sequence>
<evidence type="ECO:0000313" key="3">
    <source>
        <dbReference type="RefSeq" id="XP_037899681.1"/>
    </source>
</evidence>
<dbReference type="SMART" id="SM00612">
    <property type="entry name" value="Kelch"/>
    <property type="match status" value="2"/>
</dbReference>
<organism evidence="2 3">
    <name type="scientific">Glossina fuscipes</name>
    <dbReference type="NCBI Taxonomy" id="7396"/>
    <lineage>
        <taxon>Eukaryota</taxon>
        <taxon>Metazoa</taxon>
        <taxon>Ecdysozoa</taxon>
        <taxon>Arthropoda</taxon>
        <taxon>Hexapoda</taxon>
        <taxon>Insecta</taxon>
        <taxon>Pterygota</taxon>
        <taxon>Neoptera</taxon>
        <taxon>Endopterygota</taxon>
        <taxon>Diptera</taxon>
        <taxon>Brachycera</taxon>
        <taxon>Muscomorpha</taxon>
        <taxon>Hippoboscoidea</taxon>
        <taxon>Glossinidae</taxon>
        <taxon>Glossina</taxon>
    </lineage>
</organism>
<feature type="non-terminal residue" evidence="3">
    <location>
        <position position="219"/>
    </location>
</feature>
<gene>
    <name evidence="3" type="primary">LOC119644222</name>
</gene>
<dbReference type="SUPFAM" id="SSF117281">
    <property type="entry name" value="Kelch motif"/>
    <property type="match status" value="1"/>
</dbReference>